<organism evidence="1 2">
    <name type="scientific">Reinekea forsetii</name>
    <dbReference type="NCBI Taxonomy" id="1336806"/>
    <lineage>
        <taxon>Bacteria</taxon>
        <taxon>Pseudomonadati</taxon>
        <taxon>Pseudomonadota</taxon>
        <taxon>Gammaproteobacteria</taxon>
        <taxon>Oceanospirillales</taxon>
        <taxon>Saccharospirillaceae</taxon>
        <taxon>Reinekea</taxon>
    </lineage>
</organism>
<dbReference type="KEGG" id="rfo:REIFOR_01300"/>
<reference evidence="1 2" key="1">
    <citation type="journal article" date="2017" name="Environ. Microbiol.">
        <title>Genomic and physiological analyses of 'Reinekea forsetii' reveal a versatile opportunistic lifestyle during spring algae blooms.</title>
        <authorList>
            <person name="Avci B."/>
            <person name="Hahnke R.L."/>
            <person name="Chafee M."/>
            <person name="Fischer T."/>
            <person name="Gruber-Vodicka H."/>
            <person name="Tegetmeyer H.E."/>
            <person name="Harder J."/>
            <person name="Fuchs B.M."/>
            <person name="Amann R.I."/>
            <person name="Teeling H."/>
        </authorList>
    </citation>
    <scope>NUCLEOTIDE SEQUENCE [LARGE SCALE GENOMIC DNA]</scope>
    <source>
        <strain evidence="1 2">Hel1_31_D35</strain>
    </source>
</reference>
<dbReference type="EMBL" id="CP011797">
    <property type="protein sequence ID" value="ATX76446.1"/>
    <property type="molecule type" value="Genomic_DNA"/>
</dbReference>
<evidence type="ECO:0000313" key="1">
    <source>
        <dbReference type="EMBL" id="ATX76446.1"/>
    </source>
</evidence>
<dbReference type="Gene3D" id="2.40.30.100">
    <property type="entry name" value="AF2212/PG0164-like"/>
    <property type="match status" value="1"/>
</dbReference>
<dbReference type="Pfam" id="PF13376">
    <property type="entry name" value="OmdA"/>
    <property type="match status" value="1"/>
</dbReference>
<protein>
    <recommendedName>
        <fullName evidence="3">DUF1905 domain-containing protein</fullName>
    </recommendedName>
</protein>
<dbReference type="Proteomes" id="UP000229757">
    <property type="component" value="Chromosome"/>
</dbReference>
<evidence type="ECO:0000313" key="2">
    <source>
        <dbReference type="Proteomes" id="UP000229757"/>
    </source>
</evidence>
<dbReference type="AlphaFoldDB" id="A0A2K8KU76"/>
<keyword evidence="2" id="KW-1185">Reference proteome</keyword>
<dbReference type="Pfam" id="PF08922">
    <property type="entry name" value="DUF1905"/>
    <property type="match status" value="1"/>
</dbReference>
<name>A0A2K8KU76_9GAMM</name>
<accession>A0A2K8KU76</accession>
<sequence length="183" mass="20247">MTQIDTRSQFTAKLMRPAQPTGELPWAFVILPKSASNKLPRRGRTTVEGILNAQPFQAMLEPDGQLSHWLRLSQALLSATGLQSGDMVTLDIWAIEQEPEPDAPSDLREALAAAPEARTIWEETTVLARLDWIHWVCSAKQAKTRAKRIKDACSMLASGKRRVCCFDPSGFYSKALSAPKSVV</sequence>
<gene>
    <name evidence="1" type="ORF">REIFOR_01300</name>
</gene>
<evidence type="ECO:0008006" key="3">
    <source>
        <dbReference type="Google" id="ProtNLM"/>
    </source>
</evidence>
<dbReference type="SUPFAM" id="SSF141694">
    <property type="entry name" value="AF2212/PG0164-like"/>
    <property type="match status" value="1"/>
</dbReference>
<proteinExistence type="predicted"/>
<dbReference type="InterPro" id="IPR037079">
    <property type="entry name" value="AF2212/PG0164-like_sf"/>
</dbReference>
<dbReference type="InterPro" id="IPR015018">
    <property type="entry name" value="DUF1905"/>
</dbReference>
<dbReference type="OrthoDB" id="9803948at2"/>
<dbReference type="RefSeq" id="WP_100256785.1">
    <property type="nucleotide sequence ID" value="NZ_CP011797.1"/>
</dbReference>